<dbReference type="InterPro" id="IPR014043">
    <property type="entry name" value="Acyl_transferase_dom"/>
</dbReference>
<sequence>MDTKSKISRDRIEDILALTPMQEGLLYHYRKNMQSSQYCEHLVLHLEGNIDLKRFTSAWKRVQVSNEALRSVFRWEELNSPVQVILKNMPLPIQYEDYSHLSHQKALDQADEMSRLIFSGSIPIETEPFRIVFIRLMNSSAMMIFSYHHILLDGWSLGQIIHEWVTAYDCYSNSEEEKPKLKTFVKWLKQNNKETQRLFWTTYLKGIDSKATLPGCPYEPPETSISVMKTRSVNWSMEETASILQFIRQHDVTLSACLFAAWGKLLQIYNDTDDVIIGTVVSGRKADVPGINSLVGVLSNTIPIRIRALRDETASEFVQRINKEYYELESFENTPFVDIRTYSEFNNRSMMFDSLIVVENYPLHQLLKKTAGKAINIVSVEFKEANHFPLTLTLLPFEQKLSGTFTYDSEIFPEDTIASIAELFQCILSKLVQNPHSRLLDINWLPDSEVHKLLNQFNHPCEHFPPYRTLPELLQQQAESYPERVAIVTVEGEISYASLEKTSNQIANSLKNLGLSPDSVVGVSLPRSIRLLSVILGILKAGCIYMPIDPRLPSDRVRYMCLNAQAKYVISDRPDLFNKQEVTVLSYEVLEQGEALPPDTFPQLDSLAYVVYTSGSTGRPKGVAVTHKALMNRLYWSQQKYPLTSRDTLLQKTSIGFDVSLWELFWWILAGARLSLLEPRQEGDPSAIINSIDKHEVTIIHFVPTMLGAFLDYVEQKPYEMAKLASLRRVFTSGESLKIRHAKHFKELLTDRQGTLLTNLYGPTEAAIEVTYYDVGDTSGMSSIPIGRPISNVNLLILDRHQKLQPIGAIGELYITGICLAEGYMNQPTLTQEAFIPHPLNGNQRIYKTGDRAAWLPDGNILYLGRNDYQLKIRGYRIEIMEIEEVLLAYPQIRNAVVVADSEQEEQTALHAFITSPYNLNIEEIKSFLRQRLPHYMLPSFLHQVPGIPLTSSGKADRKALLKQSRRQPVVPALINTQSTKERDIAEIWSQVLNRTDIAVNDNFFEIGGHSLSLLQVQLRIQKKFNYELSIENLFRLPTIRLLAEHLDRESNPEQLDKQLTHRIGVATRDDIAIIGMSGRFPGSANIIEFWDNLVHGVESIHFFRDEELIKAGVSEEEVKKPNYVKASGILQDADCFDASFFGISPIEAEMMDPQHRIFLECSWGALENAGYDPLTYEDRIGLFAGSSISSYLIHNVLPYARNRSLDEYSIMLSNDKDFMTTRVSHKLNLRGPSISIQTACSTSLVSVHLACQSLMQKECEMALAGGVSVQFPQIRGYLYQPEGIKSPDGHCRAFDDSAAGTVNGSGAGVVVLKRLSDAERDGDYIYAVIKGSAINNDGAKKLSYTAPGVDGQAEVILQAHINAGVSPDSISYVETHGTGTYLGDPVEIAALTKAYRTHTDQIGFCAIGSVKTNIGHLDAAAGIAGLIKTVSALHHKKIPPSLHFVTPNSKTDWSTSPFFVNDKLTDWKEMNVPRRAGVSSFGIGGTNAHLVLEEYNPPTKTTMAGQERIYKLIMLSGKTDHALMNNRQRLISYFREHPEANLADVAYTLHTGRTNFEYRQFWVSDSGKDLVQQLEFPGRGCRKAAEALRPVTFLLPGQGTEYLGMGHELYETEVHFKIHVDECARLLNPLLEKDIREFMFFGDSDLEEGKRDWKKTSYIQPALFTLEYSLAKLWMHWGIQPESLLGHSMGEITAACLSGVFTLKDALWLITERGKWMQQTQAGAMLAVELNVEQAPTLLETFDICLAAVNSSDQFVLSGNADKLEVVQQYLGRNGVKHRFLRTNRAFHSSMMDGILEDFLERVAQIDLKPPQIPFISNISGRWITDEEATNPKYWVQHIRETVQFAQGVSELAKEPRRVFLEVGPGNVLSSFLRSHTEISKEHEVLCSIPAGTNSGEARMLLRTLGLLWQGGMDVNWKAFYEGEERRRCPLPGNYLERTRYWIDEDKKRGSVKLSEAEMISINWITWKRSLPNQSRDLRNIDKSYLILHHSSRAGKMVARYMHDYGHKVLEVSNSDSLSQRKLLNWLNERVETVIVMDFRILTSQQDFERLDTDFGHIAQWLVSLNTDCSVFVITPNLYNVIGTERVSTVKAAFTAYLIERWQDTLRAKAHVIDLDWNEEHTERLVPLLVHETIREDGAPLVAFRGGRRWQCISEHFVIHHSDCIFPKEPKVYLHLGSEGNDDFLFRVFQEFEGVTLVYASNYGYRRDKVDYKNRDIRRILNEVLNDYRHLDGVIYTAEDINTLKTSYSDDKPNQEQSMSLTQLKQETDELRELLIHTPLDFGLILIGGDRHAFSTCSIYLKAFAAEMRLESPASWHCIYLEDSVRRLLQETGTSKIGRSKNPQSGEKVFKSICSILYNAEGADWVISVPESATTAQLCARQVAACRDVSSVQSKSPGYDRPPLQSDYVAPLNPVEICIANQWQELLRIEHIGTKDHFIELGGNSLIGLQLISRLQEIFQVDYKIEYLFTHPTISQTHQKLVELLGDEEILLMYVEAYNEALNP</sequence>
<name>A0ABV4VA47_9BACL</name>
<dbReference type="InterPro" id="IPR016039">
    <property type="entry name" value="Thiolase-like"/>
</dbReference>
<dbReference type="InterPro" id="IPR001242">
    <property type="entry name" value="Condensation_dom"/>
</dbReference>
<comment type="similarity">
    <text evidence="8">In the C-terminal section; belongs to the NRP synthetase family.</text>
</comment>
<dbReference type="EMBL" id="JBHDLN010000022">
    <property type="protein sequence ID" value="MFB0846522.1"/>
    <property type="molecule type" value="Genomic_DNA"/>
</dbReference>
<evidence type="ECO:0000256" key="6">
    <source>
        <dbReference type="ARBA" id="ARBA00023194"/>
    </source>
</evidence>
<dbReference type="SMART" id="SM00823">
    <property type="entry name" value="PKS_PP"/>
    <property type="match status" value="2"/>
</dbReference>
<dbReference type="Gene3D" id="3.40.366.10">
    <property type="entry name" value="Malonyl-Coenzyme A Acyl Carrier Protein, domain 2"/>
    <property type="match status" value="1"/>
</dbReference>
<gene>
    <name evidence="11" type="ORF">ACEU3E_30440</name>
</gene>
<dbReference type="Gene3D" id="3.30.559.30">
    <property type="entry name" value="Nonribosomal peptide synthetase, condensation domain"/>
    <property type="match status" value="1"/>
</dbReference>
<dbReference type="Pfam" id="PF02801">
    <property type="entry name" value="Ketoacyl-synt_C"/>
    <property type="match status" value="1"/>
</dbReference>
<evidence type="ECO:0000256" key="3">
    <source>
        <dbReference type="ARBA" id="ARBA00022450"/>
    </source>
</evidence>
<dbReference type="Pfam" id="PF00501">
    <property type="entry name" value="AMP-binding"/>
    <property type="match status" value="1"/>
</dbReference>
<comment type="cofactor">
    <cofactor evidence="1">
        <name>pantetheine 4'-phosphate</name>
        <dbReference type="ChEBI" id="CHEBI:47942"/>
    </cofactor>
</comment>
<dbReference type="Pfam" id="PF22621">
    <property type="entry name" value="CurL-like_PKS_C"/>
    <property type="match status" value="1"/>
</dbReference>
<dbReference type="InterPro" id="IPR018201">
    <property type="entry name" value="Ketoacyl_synth_AS"/>
</dbReference>
<dbReference type="InterPro" id="IPR006162">
    <property type="entry name" value="Ppantetheine_attach_site"/>
</dbReference>
<dbReference type="SUPFAM" id="SSF52777">
    <property type="entry name" value="CoA-dependent acyltransferases"/>
    <property type="match status" value="2"/>
</dbReference>
<dbReference type="Pfam" id="PF00550">
    <property type="entry name" value="PP-binding"/>
    <property type="match status" value="2"/>
</dbReference>
<dbReference type="Gene3D" id="3.30.70.250">
    <property type="entry name" value="Malonyl-CoA ACP transacylase, ACP-binding"/>
    <property type="match status" value="1"/>
</dbReference>
<dbReference type="Gene3D" id="3.30.300.30">
    <property type="match status" value="1"/>
</dbReference>
<dbReference type="CDD" id="cd00833">
    <property type="entry name" value="PKS"/>
    <property type="match status" value="1"/>
</dbReference>
<dbReference type="InterPro" id="IPR016035">
    <property type="entry name" value="Acyl_Trfase/lysoPLipase"/>
</dbReference>
<dbReference type="Pfam" id="PF00109">
    <property type="entry name" value="ketoacyl-synt"/>
    <property type="match status" value="1"/>
</dbReference>
<organism evidence="11 12">
    <name type="scientific">Paenibacillus oleatilyticus</name>
    <dbReference type="NCBI Taxonomy" id="2594886"/>
    <lineage>
        <taxon>Bacteria</taxon>
        <taxon>Bacillati</taxon>
        <taxon>Bacillota</taxon>
        <taxon>Bacilli</taxon>
        <taxon>Bacillales</taxon>
        <taxon>Paenibacillaceae</taxon>
        <taxon>Paenibacillus</taxon>
    </lineage>
</organism>
<evidence type="ECO:0000256" key="7">
    <source>
        <dbReference type="ARBA" id="ARBA00023268"/>
    </source>
</evidence>
<feature type="domain" description="Ketosynthase family 3 (KS3)" evidence="10">
    <location>
        <begin position="1069"/>
        <end position="1495"/>
    </location>
</feature>
<dbReference type="InterPro" id="IPR016036">
    <property type="entry name" value="Malonyl_transacylase_ACP-bd"/>
</dbReference>
<comment type="similarity">
    <text evidence="2">Belongs to the ATP-dependent AMP-binding enzyme family.</text>
</comment>
<dbReference type="InterPro" id="IPR000873">
    <property type="entry name" value="AMP-dep_synth/lig_dom"/>
</dbReference>
<evidence type="ECO:0000313" key="11">
    <source>
        <dbReference type="EMBL" id="MFB0846522.1"/>
    </source>
</evidence>
<dbReference type="InterPro" id="IPR023213">
    <property type="entry name" value="CAT-like_dom_sf"/>
</dbReference>
<keyword evidence="5" id="KW-0808">Transferase</keyword>
<dbReference type="InterPro" id="IPR050091">
    <property type="entry name" value="PKS_NRPS_Biosynth_Enz"/>
</dbReference>
<dbReference type="SUPFAM" id="SSF52151">
    <property type="entry name" value="FabD/lysophospholipase-like"/>
    <property type="match status" value="1"/>
</dbReference>
<dbReference type="SUPFAM" id="SSF56801">
    <property type="entry name" value="Acetyl-CoA synthetase-like"/>
    <property type="match status" value="1"/>
</dbReference>
<feature type="domain" description="Carrier" evidence="9">
    <location>
        <begin position="976"/>
        <end position="1051"/>
    </location>
</feature>
<dbReference type="Pfam" id="PF00668">
    <property type="entry name" value="Condensation"/>
    <property type="match status" value="1"/>
</dbReference>
<dbReference type="InterPro" id="IPR020806">
    <property type="entry name" value="PKS_PP-bd"/>
</dbReference>
<dbReference type="PROSITE" id="PS00455">
    <property type="entry name" value="AMP_BINDING"/>
    <property type="match status" value="1"/>
</dbReference>
<dbReference type="Gene3D" id="3.30.559.10">
    <property type="entry name" value="Chloramphenicol acetyltransferase-like domain"/>
    <property type="match status" value="1"/>
</dbReference>
<dbReference type="SMART" id="SM00825">
    <property type="entry name" value="PKS_KS"/>
    <property type="match status" value="1"/>
</dbReference>
<evidence type="ECO:0000256" key="8">
    <source>
        <dbReference type="ARBA" id="ARBA00029443"/>
    </source>
</evidence>
<dbReference type="Pfam" id="PF13193">
    <property type="entry name" value="AMP-binding_C"/>
    <property type="match status" value="1"/>
</dbReference>
<evidence type="ECO:0000256" key="1">
    <source>
        <dbReference type="ARBA" id="ARBA00001957"/>
    </source>
</evidence>
<dbReference type="Gene3D" id="1.10.1200.10">
    <property type="entry name" value="ACP-like"/>
    <property type="match status" value="2"/>
</dbReference>
<dbReference type="Gene3D" id="3.40.47.10">
    <property type="match status" value="1"/>
</dbReference>
<evidence type="ECO:0000313" key="12">
    <source>
        <dbReference type="Proteomes" id="UP001575622"/>
    </source>
</evidence>
<evidence type="ECO:0000256" key="5">
    <source>
        <dbReference type="ARBA" id="ARBA00022679"/>
    </source>
</evidence>
<dbReference type="PANTHER" id="PTHR43775">
    <property type="entry name" value="FATTY ACID SYNTHASE"/>
    <property type="match status" value="1"/>
</dbReference>
<dbReference type="SUPFAM" id="SSF47336">
    <property type="entry name" value="ACP-like"/>
    <property type="match status" value="2"/>
</dbReference>
<dbReference type="SUPFAM" id="SSF53901">
    <property type="entry name" value="Thiolase-like"/>
    <property type="match status" value="1"/>
</dbReference>
<keyword evidence="3" id="KW-0596">Phosphopantetheine</keyword>
<dbReference type="SMART" id="SM00827">
    <property type="entry name" value="PKS_AT"/>
    <property type="match status" value="1"/>
</dbReference>
<dbReference type="InterPro" id="IPR009081">
    <property type="entry name" value="PP-bd_ACP"/>
</dbReference>
<comment type="caution">
    <text evidence="11">The sequence shown here is derived from an EMBL/GenBank/DDBJ whole genome shotgun (WGS) entry which is preliminary data.</text>
</comment>
<dbReference type="InterPro" id="IPR014030">
    <property type="entry name" value="Ketoacyl_synth_N"/>
</dbReference>
<dbReference type="Gene3D" id="3.30.70.3290">
    <property type="match status" value="1"/>
</dbReference>
<feature type="domain" description="Carrier" evidence="9">
    <location>
        <begin position="2411"/>
        <end position="2486"/>
    </location>
</feature>
<keyword evidence="12" id="KW-1185">Reference proteome</keyword>
<dbReference type="InterPro" id="IPR020845">
    <property type="entry name" value="AMP-binding_CS"/>
</dbReference>
<dbReference type="PROSITE" id="PS50075">
    <property type="entry name" value="CARRIER"/>
    <property type="match status" value="2"/>
</dbReference>
<dbReference type="InterPro" id="IPR025110">
    <property type="entry name" value="AMP-bd_C"/>
</dbReference>
<keyword evidence="7" id="KW-0511">Multifunctional enzyme</keyword>
<dbReference type="InterPro" id="IPR020841">
    <property type="entry name" value="PKS_Beta-ketoAc_synthase_dom"/>
</dbReference>
<dbReference type="InterPro" id="IPR010071">
    <property type="entry name" value="AA_adenyl_dom"/>
</dbReference>
<dbReference type="Proteomes" id="UP001575622">
    <property type="component" value="Unassembled WGS sequence"/>
</dbReference>
<dbReference type="Gene3D" id="3.40.50.980">
    <property type="match status" value="2"/>
</dbReference>
<dbReference type="PROSITE" id="PS00012">
    <property type="entry name" value="PHOSPHOPANTETHEINE"/>
    <property type="match status" value="1"/>
</dbReference>
<dbReference type="RefSeq" id="WP_373956472.1">
    <property type="nucleotide sequence ID" value="NZ_JBHDLN010000022.1"/>
</dbReference>
<dbReference type="PANTHER" id="PTHR43775:SF51">
    <property type="entry name" value="INACTIVE PHENOLPHTHIOCEROL SYNTHESIS POLYKETIDE SYNTHASE TYPE I PKS1-RELATED"/>
    <property type="match status" value="1"/>
</dbReference>
<reference evidence="11 12" key="1">
    <citation type="submission" date="2024-09" db="EMBL/GenBank/DDBJ databases">
        <authorList>
            <person name="Makale K.P.P."/>
            <person name="Makhzoum A."/>
            <person name="Rantong G."/>
            <person name="Rahube T.O."/>
        </authorList>
    </citation>
    <scope>NUCLEOTIDE SEQUENCE [LARGE SCALE GENOMIC DNA]</scope>
    <source>
        <strain evidence="11 12">KM_D13</strain>
    </source>
</reference>
<dbReference type="SUPFAM" id="SSF55048">
    <property type="entry name" value="Probable ACP-binding domain of malonyl-CoA ACP transacylase"/>
    <property type="match status" value="1"/>
</dbReference>
<dbReference type="InterPro" id="IPR001227">
    <property type="entry name" value="Ac_transferase_dom_sf"/>
</dbReference>
<keyword evidence="6" id="KW-0045">Antibiotic biosynthesis</keyword>
<dbReference type="InterPro" id="IPR045851">
    <property type="entry name" value="AMP-bd_C_sf"/>
</dbReference>
<dbReference type="NCBIfam" id="TIGR01733">
    <property type="entry name" value="AA-adenyl-dom"/>
    <property type="match status" value="1"/>
</dbReference>
<evidence type="ECO:0000259" key="10">
    <source>
        <dbReference type="PROSITE" id="PS52004"/>
    </source>
</evidence>
<dbReference type="Pfam" id="PF00698">
    <property type="entry name" value="Acyl_transf_1"/>
    <property type="match status" value="1"/>
</dbReference>
<dbReference type="InterPro" id="IPR014031">
    <property type="entry name" value="Ketoacyl_synth_C"/>
</dbReference>
<evidence type="ECO:0000256" key="4">
    <source>
        <dbReference type="ARBA" id="ARBA00022553"/>
    </source>
</evidence>
<keyword evidence="4" id="KW-0597">Phosphoprotein</keyword>
<evidence type="ECO:0000256" key="2">
    <source>
        <dbReference type="ARBA" id="ARBA00006432"/>
    </source>
</evidence>
<evidence type="ECO:0000259" key="9">
    <source>
        <dbReference type="PROSITE" id="PS50075"/>
    </source>
</evidence>
<dbReference type="PROSITE" id="PS52004">
    <property type="entry name" value="KS3_2"/>
    <property type="match status" value="1"/>
</dbReference>
<dbReference type="PROSITE" id="PS00606">
    <property type="entry name" value="KS3_1"/>
    <property type="match status" value="1"/>
</dbReference>
<dbReference type="InterPro" id="IPR036736">
    <property type="entry name" value="ACP-like_sf"/>
</dbReference>
<protein>
    <submittedName>
        <fullName evidence="11">Amino acid adenylation domain-containing protein</fullName>
    </submittedName>
</protein>
<proteinExistence type="inferred from homology"/>
<dbReference type="CDD" id="cd05930">
    <property type="entry name" value="A_NRPS"/>
    <property type="match status" value="1"/>
</dbReference>
<dbReference type="Gene3D" id="2.30.38.10">
    <property type="entry name" value="Luciferase, Domain 3"/>
    <property type="match status" value="1"/>
</dbReference>
<accession>A0ABV4VA47</accession>